<dbReference type="AlphaFoldDB" id="A0A0C9TGH9"/>
<dbReference type="OrthoDB" id="2693202at2759"/>
<protein>
    <submittedName>
        <fullName evidence="2">Unplaced genomic scaffold PAXINscaffold_695, whole genome shotgun sequence</fullName>
    </submittedName>
</protein>
<name>A0A0C9TGH9_PAXIN</name>
<reference evidence="3" key="2">
    <citation type="submission" date="2015-01" db="EMBL/GenBank/DDBJ databases">
        <title>Evolutionary Origins and Diversification of the Mycorrhizal Mutualists.</title>
        <authorList>
            <consortium name="DOE Joint Genome Institute"/>
            <consortium name="Mycorrhizal Genomics Consortium"/>
            <person name="Kohler A."/>
            <person name="Kuo A."/>
            <person name="Nagy L.G."/>
            <person name="Floudas D."/>
            <person name="Copeland A."/>
            <person name="Barry K.W."/>
            <person name="Cichocki N."/>
            <person name="Veneault-Fourrey C."/>
            <person name="LaButti K."/>
            <person name="Lindquist E.A."/>
            <person name="Lipzen A."/>
            <person name="Lundell T."/>
            <person name="Morin E."/>
            <person name="Murat C."/>
            <person name="Riley R."/>
            <person name="Ohm R."/>
            <person name="Sun H."/>
            <person name="Tunlid A."/>
            <person name="Henrissat B."/>
            <person name="Grigoriev I.V."/>
            <person name="Hibbett D.S."/>
            <person name="Martin F."/>
        </authorList>
    </citation>
    <scope>NUCLEOTIDE SEQUENCE [LARGE SCALE GENOMIC DNA]</scope>
    <source>
        <strain evidence="3">ATCC 200175</strain>
    </source>
</reference>
<dbReference type="EMBL" id="KN820017">
    <property type="protein sequence ID" value="KIJ07107.1"/>
    <property type="molecule type" value="Genomic_DNA"/>
</dbReference>
<dbReference type="HOGENOM" id="CLU_685310_0_0_1"/>
<evidence type="ECO:0000313" key="2">
    <source>
        <dbReference type="EMBL" id="KIJ07107.1"/>
    </source>
</evidence>
<evidence type="ECO:0000256" key="1">
    <source>
        <dbReference type="SAM" id="MobiDB-lite"/>
    </source>
</evidence>
<dbReference type="Proteomes" id="UP000053647">
    <property type="component" value="Unassembled WGS sequence"/>
</dbReference>
<reference evidence="2 3" key="1">
    <citation type="submission" date="2014-06" db="EMBL/GenBank/DDBJ databases">
        <authorList>
            <consortium name="DOE Joint Genome Institute"/>
            <person name="Kuo A."/>
            <person name="Kohler A."/>
            <person name="Nagy L.G."/>
            <person name="Floudas D."/>
            <person name="Copeland A."/>
            <person name="Barry K.W."/>
            <person name="Cichocki N."/>
            <person name="Veneault-Fourrey C."/>
            <person name="LaButti K."/>
            <person name="Lindquist E.A."/>
            <person name="Lipzen A."/>
            <person name="Lundell T."/>
            <person name="Morin E."/>
            <person name="Murat C."/>
            <person name="Sun H."/>
            <person name="Tunlid A."/>
            <person name="Henrissat B."/>
            <person name="Grigoriev I.V."/>
            <person name="Hibbett D.S."/>
            <person name="Martin F."/>
            <person name="Nordberg H.P."/>
            <person name="Cantor M.N."/>
            <person name="Hua S.X."/>
        </authorList>
    </citation>
    <scope>NUCLEOTIDE SEQUENCE [LARGE SCALE GENOMIC DNA]</scope>
    <source>
        <strain evidence="2 3">ATCC 200175</strain>
    </source>
</reference>
<evidence type="ECO:0000313" key="3">
    <source>
        <dbReference type="Proteomes" id="UP000053647"/>
    </source>
</evidence>
<organism evidence="2 3">
    <name type="scientific">Paxillus involutus ATCC 200175</name>
    <dbReference type="NCBI Taxonomy" id="664439"/>
    <lineage>
        <taxon>Eukaryota</taxon>
        <taxon>Fungi</taxon>
        <taxon>Dikarya</taxon>
        <taxon>Basidiomycota</taxon>
        <taxon>Agaricomycotina</taxon>
        <taxon>Agaricomycetes</taxon>
        <taxon>Agaricomycetidae</taxon>
        <taxon>Boletales</taxon>
        <taxon>Paxilineae</taxon>
        <taxon>Paxillaceae</taxon>
        <taxon>Paxillus</taxon>
    </lineage>
</organism>
<proteinExistence type="predicted"/>
<feature type="region of interest" description="Disordered" evidence="1">
    <location>
        <begin position="257"/>
        <end position="295"/>
    </location>
</feature>
<gene>
    <name evidence="2" type="ORF">PAXINDRAFT_103098</name>
</gene>
<accession>A0A0C9TGH9</accession>
<feature type="region of interest" description="Disordered" evidence="1">
    <location>
        <begin position="27"/>
        <end position="60"/>
    </location>
</feature>
<feature type="compositionally biased region" description="Basic and acidic residues" evidence="1">
    <location>
        <begin position="39"/>
        <end position="59"/>
    </location>
</feature>
<keyword evidence="3" id="KW-1185">Reference proteome</keyword>
<sequence>MLLSPRSRRRLQKRLYMRRRRALLHGDNVGSESALSTADKSKATNMEKLKPGKKAKAEQSDMPVAFASVPGSEAPSDVESEAAKEISTKTKGGLTLPYKLKAEFAALGVDAAYLRAQGMDLLHLGVLGRLMGLYASLECGTDGEQETDETVSVQSIDAKLIQHLQTAMISFVTDVAHRAIVWKERELRLKKRSRAWRQGEQIAPSAIEHAVNAIGACHHSHKQYFRSLLLFYGLSDHGDTKPRNTSTKYRTASPLAAPSLPAHASDDDHPTGGPADSEAGAEDADRVAPSPTPFVPHREIYTPLMRPPSAWGINPLDCLSRTYMREVTRTQRGGSQDLEKEELISDETDEEELEAELREEDELDRRDMKMAGKHEQCLWDAIGYMDDSDSDILMLELSGTSK</sequence>